<sequence length="491" mass="53192">MATVGDAANETREDIPLKAGAKTSRLCSCDEDFFGGSKFISCAFAVLSAIITVALLVQIYYGDYQVTPHGSVATDSRECSAIGTSVLKDGGNAVDAAIASAFCLAVVNPHTTGLDASGQIMIYSHQTRINPTSIDFTSINMESSELPRLVIGLAYVHQRYSNLPWKRLVEPAASLARNGFFIPRMLATAIQNFKAVQLFGALEAGGKLILESLGKTLENIANIPEEDLYKSIPEQNQPMESQSLGSTFKYYNVFVPGSSTIGLALLINLQHIDNINFTADNTVMPEYIYKLAEITEITYNDLNITTKFYQGTSSNVAVMDLNDLYVSLVTGMYAQFGTRAMTHRGYLLDVKSSPLPPSRIPIIITDGDYVCGRRIVLGTSDIATASQIVTSLLIASENATSGVEAPRFNILSDKSIGIEDMHTPLFTDEVVKYLESLGKVAIIPEPYNSCNVVEKTGYYIKAGAHQGISLNLGVPVQHYGVNNMSGKLLEI</sequence>
<reference evidence="2" key="1">
    <citation type="submission" date="2019-08" db="EMBL/GenBank/DDBJ databases">
        <title>The genome of the North American firefly Photinus pyralis.</title>
        <authorList>
            <consortium name="Photinus pyralis genome working group"/>
            <person name="Fallon T.R."/>
            <person name="Sander Lower S.E."/>
            <person name="Weng J.-K."/>
        </authorList>
    </citation>
    <scope>NUCLEOTIDE SEQUENCE</scope>
    <source>
        <strain evidence="2">TRF0915ILg1</strain>
        <tissue evidence="2">Whole body</tissue>
    </source>
</reference>
<protein>
    <submittedName>
        <fullName evidence="2">Uncharacterized protein</fullName>
    </submittedName>
</protein>
<dbReference type="InterPro" id="IPR029055">
    <property type="entry name" value="Ntn_hydrolases_N"/>
</dbReference>
<name>A0A8K0DEH9_IGNLU</name>
<dbReference type="OrthoDB" id="9977870at2759"/>
<dbReference type="Pfam" id="PF01019">
    <property type="entry name" value="G_glu_transpept"/>
    <property type="match status" value="2"/>
</dbReference>
<dbReference type="EMBL" id="VTPC01000674">
    <property type="protein sequence ID" value="KAF2904805.1"/>
    <property type="molecule type" value="Genomic_DNA"/>
</dbReference>
<gene>
    <name evidence="2" type="ORF">ILUMI_01370</name>
</gene>
<keyword evidence="1" id="KW-1133">Transmembrane helix</keyword>
<dbReference type="PANTHER" id="PTHR11686:SF9">
    <property type="entry name" value="RE13973P"/>
    <property type="match status" value="1"/>
</dbReference>
<dbReference type="SUPFAM" id="SSF56235">
    <property type="entry name" value="N-terminal nucleophile aminohydrolases (Ntn hydrolases)"/>
    <property type="match status" value="1"/>
</dbReference>
<evidence type="ECO:0000313" key="2">
    <source>
        <dbReference type="EMBL" id="KAF2904805.1"/>
    </source>
</evidence>
<dbReference type="GO" id="GO:0036374">
    <property type="term" value="F:glutathione hydrolase activity"/>
    <property type="evidence" value="ECO:0007669"/>
    <property type="project" value="InterPro"/>
</dbReference>
<dbReference type="AlphaFoldDB" id="A0A8K0DEH9"/>
<organism evidence="2 3">
    <name type="scientific">Ignelater luminosus</name>
    <name type="common">Cucubano</name>
    <name type="synonym">Pyrophorus luminosus</name>
    <dbReference type="NCBI Taxonomy" id="2038154"/>
    <lineage>
        <taxon>Eukaryota</taxon>
        <taxon>Metazoa</taxon>
        <taxon>Ecdysozoa</taxon>
        <taxon>Arthropoda</taxon>
        <taxon>Hexapoda</taxon>
        <taxon>Insecta</taxon>
        <taxon>Pterygota</taxon>
        <taxon>Neoptera</taxon>
        <taxon>Endopterygota</taxon>
        <taxon>Coleoptera</taxon>
        <taxon>Polyphaga</taxon>
        <taxon>Elateriformia</taxon>
        <taxon>Elateroidea</taxon>
        <taxon>Elateridae</taxon>
        <taxon>Agrypninae</taxon>
        <taxon>Pyrophorini</taxon>
        <taxon>Ignelater</taxon>
    </lineage>
</organism>
<keyword evidence="3" id="KW-1185">Reference proteome</keyword>
<dbReference type="Proteomes" id="UP000801492">
    <property type="component" value="Unassembled WGS sequence"/>
</dbReference>
<comment type="caution">
    <text evidence="2">The sequence shown here is derived from an EMBL/GenBank/DDBJ whole genome shotgun (WGS) entry which is preliminary data.</text>
</comment>
<dbReference type="GO" id="GO:0005886">
    <property type="term" value="C:plasma membrane"/>
    <property type="evidence" value="ECO:0007669"/>
    <property type="project" value="TreeGrafter"/>
</dbReference>
<dbReference type="InterPro" id="IPR000101">
    <property type="entry name" value="GGT_peptidase"/>
</dbReference>
<accession>A0A8K0DEH9</accession>
<dbReference type="PRINTS" id="PR01210">
    <property type="entry name" value="GGTRANSPTASE"/>
</dbReference>
<proteinExistence type="predicted"/>
<dbReference type="PANTHER" id="PTHR11686">
    <property type="entry name" value="GAMMA GLUTAMYL TRANSPEPTIDASE"/>
    <property type="match status" value="1"/>
</dbReference>
<keyword evidence="1" id="KW-0472">Membrane</keyword>
<evidence type="ECO:0000256" key="1">
    <source>
        <dbReference type="SAM" id="Phobius"/>
    </source>
</evidence>
<evidence type="ECO:0000313" key="3">
    <source>
        <dbReference type="Proteomes" id="UP000801492"/>
    </source>
</evidence>
<feature type="transmembrane region" description="Helical" evidence="1">
    <location>
        <begin position="39"/>
        <end position="61"/>
    </location>
</feature>
<keyword evidence="1" id="KW-0812">Transmembrane</keyword>
<dbReference type="GO" id="GO:0006751">
    <property type="term" value="P:glutathione catabolic process"/>
    <property type="evidence" value="ECO:0007669"/>
    <property type="project" value="InterPro"/>
</dbReference>